<dbReference type="EMBL" id="JANPWB010000013">
    <property type="protein sequence ID" value="KAJ1103535.1"/>
    <property type="molecule type" value="Genomic_DNA"/>
</dbReference>
<evidence type="ECO:0000256" key="1">
    <source>
        <dbReference type="SAM" id="MobiDB-lite"/>
    </source>
</evidence>
<evidence type="ECO:0000313" key="2">
    <source>
        <dbReference type="EMBL" id="KAJ1103535.1"/>
    </source>
</evidence>
<organism evidence="2 3">
    <name type="scientific">Pleurodeles waltl</name>
    <name type="common">Iberian ribbed newt</name>
    <dbReference type="NCBI Taxonomy" id="8319"/>
    <lineage>
        <taxon>Eukaryota</taxon>
        <taxon>Metazoa</taxon>
        <taxon>Chordata</taxon>
        <taxon>Craniata</taxon>
        <taxon>Vertebrata</taxon>
        <taxon>Euteleostomi</taxon>
        <taxon>Amphibia</taxon>
        <taxon>Batrachia</taxon>
        <taxon>Caudata</taxon>
        <taxon>Salamandroidea</taxon>
        <taxon>Salamandridae</taxon>
        <taxon>Pleurodelinae</taxon>
        <taxon>Pleurodeles</taxon>
    </lineage>
</organism>
<dbReference type="AlphaFoldDB" id="A0AAV7MTB7"/>
<accession>A0AAV7MTB7</accession>
<gene>
    <name evidence="2" type="ORF">NDU88_000957</name>
</gene>
<evidence type="ECO:0000313" key="3">
    <source>
        <dbReference type="Proteomes" id="UP001066276"/>
    </source>
</evidence>
<reference evidence="2" key="1">
    <citation type="journal article" date="2022" name="bioRxiv">
        <title>Sequencing and chromosome-scale assembly of the giantPleurodeles waltlgenome.</title>
        <authorList>
            <person name="Brown T."/>
            <person name="Elewa A."/>
            <person name="Iarovenko S."/>
            <person name="Subramanian E."/>
            <person name="Araus A.J."/>
            <person name="Petzold A."/>
            <person name="Susuki M."/>
            <person name="Suzuki K.-i.T."/>
            <person name="Hayashi T."/>
            <person name="Toyoda A."/>
            <person name="Oliveira C."/>
            <person name="Osipova E."/>
            <person name="Leigh N.D."/>
            <person name="Simon A."/>
            <person name="Yun M.H."/>
        </authorList>
    </citation>
    <scope>NUCLEOTIDE SEQUENCE</scope>
    <source>
        <strain evidence="2">20211129_DDA</strain>
        <tissue evidence="2">Liver</tissue>
    </source>
</reference>
<name>A0AAV7MTB7_PLEWA</name>
<comment type="caution">
    <text evidence="2">The sequence shown here is derived from an EMBL/GenBank/DDBJ whole genome shotgun (WGS) entry which is preliminary data.</text>
</comment>
<dbReference type="Proteomes" id="UP001066276">
    <property type="component" value="Chromosome 9"/>
</dbReference>
<proteinExistence type="predicted"/>
<feature type="compositionally biased region" description="Basic residues" evidence="1">
    <location>
        <begin position="1"/>
        <end position="18"/>
    </location>
</feature>
<protein>
    <submittedName>
        <fullName evidence="2">Uncharacterized protein</fullName>
    </submittedName>
</protein>
<feature type="region of interest" description="Disordered" evidence="1">
    <location>
        <begin position="1"/>
        <end position="29"/>
    </location>
</feature>
<sequence length="144" mass="17554">MLGSRRVVRRNSRSPPRRPRFEGKQTMKTRNQKRCVNRRCIFPRAFTKRISLPVNQILKTSVKKARVTNFLNLIFRYIIHQHRRRTMKLTRERVRYIRFELGHMKDRMNLPSMRQAKTDSDRIDQLKNTERPVIARRELIKRKA</sequence>
<keyword evidence="3" id="KW-1185">Reference proteome</keyword>